<dbReference type="PANTHER" id="PTHR37422">
    <property type="entry name" value="TEICHURONIC ACID BIOSYNTHESIS PROTEIN TUAE"/>
    <property type="match status" value="1"/>
</dbReference>
<dbReference type="InterPro" id="IPR051533">
    <property type="entry name" value="WaaL-like"/>
</dbReference>
<accession>A0A1F7JG80</accession>
<keyword evidence="4 5" id="KW-0472">Membrane</keyword>
<dbReference type="AlphaFoldDB" id="A0A1F7JG80"/>
<keyword evidence="3 5" id="KW-1133">Transmembrane helix</keyword>
<feature type="transmembrane region" description="Helical" evidence="5">
    <location>
        <begin position="500"/>
        <end position="521"/>
    </location>
</feature>
<feature type="transmembrane region" description="Helical" evidence="5">
    <location>
        <begin position="132"/>
        <end position="151"/>
    </location>
</feature>
<feature type="transmembrane region" description="Helical" evidence="5">
    <location>
        <begin position="192"/>
        <end position="209"/>
    </location>
</feature>
<evidence type="ECO:0000259" key="6">
    <source>
        <dbReference type="Pfam" id="PF04932"/>
    </source>
</evidence>
<feature type="transmembrane region" description="Helical" evidence="5">
    <location>
        <begin position="74"/>
        <end position="95"/>
    </location>
</feature>
<name>A0A1F7JG80_9BACT</name>
<feature type="domain" description="O-antigen ligase-related" evidence="6">
    <location>
        <begin position="273"/>
        <end position="476"/>
    </location>
</feature>
<reference evidence="7 8" key="1">
    <citation type="journal article" date="2016" name="Nat. Commun.">
        <title>Thousands of microbial genomes shed light on interconnected biogeochemical processes in an aquifer system.</title>
        <authorList>
            <person name="Anantharaman K."/>
            <person name="Brown C.T."/>
            <person name="Hug L.A."/>
            <person name="Sharon I."/>
            <person name="Castelle C.J."/>
            <person name="Probst A.J."/>
            <person name="Thomas B.C."/>
            <person name="Singh A."/>
            <person name="Wilkins M.J."/>
            <person name="Karaoz U."/>
            <person name="Brodie E.L."/>
            <person name="Williams K.H."/>
            <person name="Hubbard S.S."/>
            <person name="Banfield J.F."/>
        </authorList>
    </citation>
    <scope>NUCLEOTIDE SEQUENCE [LARGE SCALE GENOMIC DNA]</scope>
</reference>
<dbReference type="EMBL" id="MGAV01000014">
    <property type="protein sequence ID" value="OGK54617.1"/>
    <property type="molecule type" value="Genomic_DNA"/>
</dbReference>
<evidence type="ECO:0000256" key="5">
    <source>
        <dbReference type="SAM" id="Phobius"/>
    </source>
</evidence>
<dbReference type="PANTHER" id="PTHR37422:SF13">
    <property type="entry name" value="LIPOPOLYSACCHARIDE BIOSYNTHESIS PROTEIN PA4999-RELATED"/>
    <property type="match status" value="1"/>
</dbReference>
<dbReference type="InterPro" id="IPR007016">
    <property type="entry name" value="O-antigen_ligase-rel_domated"/>
</dbReference>
<feature type="transmembrane region" description="Helical" evidence="5">
    <location>
        <begin position="7"/>
        <end position="30"/>
    </location>
</feature>
<feature type="transmembrane region" description="Helical" evidence="5">
    <location>
        <begin position="271"/>
        <end position="295"/>
    </location>
</feature>
<comment type="caution">
    <text evidence="7">The sequence shown here is derived from an EMBL/GenBank/DDBJ whole genome shotgun (WGS) entry which is preliminary data.</text>
</comment>
<evidence type="ECO:0000256" key="3">
    <source>
        <dbReference type="ARBA" id="ARBA00022989"/>
    </source>
</evidence>
<keyword evidence="2 5" id="KW-0812">Transmembrane</keyword>
<feature type="transmembrane region" description="Helical" evidence="5">
    <location>
        <begin position="42"/>
        <end position="62"/>
    </location>
</feature>
<feature type="transmembrane region" description="Helical" evidence="5">
    <location>
        <begin position="468"/>
        <end position="488"/>
    </location>
</feature>
<feature type="transmembrane region" description="Helical" evidence="5">
    <location>
        <begin position="307"/>
        <end position="323"/>
    </location>
</feature>
<proteinExistence type="predicted"/>
<evidence type="ECO:0000256" key="4">
    <source>
        <dbReference type="ARBA" id="ARBA00023136"/>
    </source>
</evidence>
<organism evidence="7 8">
    <name type="scientific">Candidatus Roizmanbacteria bacterium RIFCSPLOWO2_02_FULL_36_11</name>
    <dbReference type="NCBI Taxonomy" id="1802071"/>
    <lineage>
        <taxon>Bacteria</taxon>
        <taxon>Candidatus Roizmaniibacteriota</taxon>
    </lineage>
</organism>
<dbReference type="Proteomes" id="UP000177418">
    <property type="component" value="Unassembled WGS sequence"/>
</dbReference>
<evidence type="ECO:0000256" key="1">
    <source>
        <dbReference type="ARBA" id="ARBA00004141"/>
    </source>
</evidence>
<feature type="transmembrane region" description="Helical" evidence="5">
    <location>
        <begin position="221"/>
        <end position="237"/>
    </location>
</feature>
<evidence type="ECO:0000313" key="7">
    <source>
        <dbReference type="EMBL" id="OGK54617.1"/>
    </source>
</evidence>
<feature type="transmembrane region" description="Helical" evidence="5">
    <location>
        <begin position="243"/>
        <end position="259"/>
    </location>
</feature>
<comment type="subcellular location">
    <subcellularLocation>
        <location evidence="1">Membrane</location>
        <topology evidence="1">Multi-pass membrane protein</topology>
    </subcellularLocation>
</comment>
<dbReference type="Pfam" id="PF04932">
    <property type="entry name" value="Wzy_C"/>
    <property type="match status" value="1"/>
</dbReference>
<dbReference type="GO" id="GO:0016020">
    <property type="term" value="C:membrane"/>
    <property type="evidence" value="ECO:0007669"/>
    <property type="project" value="UniProtKB-SubCell"/>
</dbReference>
<evidence type="ECO:0000256" key="2">
    <source>
        <dbReference type="ARBA" id="ARBA00022692"/>
    </source>
</evidence>
<feature type="transmembrane region" description="Helical" evidence="5">
    <location>
        <begin position="527"/>
        <end position="544"/>
    </location>
</feature>
<feature type="transmembrane region" description="Helical" evidence="5">
    <location>
        <begin position="101"/>
        <end position="125"/>
    </location>
</feature>
<sequence length="547" mass="63200">MQKLIKLLTIIDNNLLLTVLSFFVFLISLYPKLPLIHVEYTYIYIRADDFLVVFLSVIFLLQLVRRKVHLNRKLIIPIGIFWLAVFSSFVYHVYIVKTMPYVQVAFLHTLRRIEYMTIFFITASFIRSKKDFFLILFTIFCSLTLVGIYGLGQKFIGFPAVQTMNPAFARGLILLLTPEARISGTFAGHYDLSSYLVFLLPLVWGMYLSRRYFQTLQKSQNFIYIVGFVSILILTYNLRITNWWILVLVMTMPLLILYLSDQNLKEKMLTFLICLCSITVLIFTASRISFISYMLTTPIFLLFMKKYRLFVIVLIFTLSLSFFSKDLTNRFSKTFQVKQILVDDTTGSVYVPQRISTKELPAGSAYIDLNKQKPITKETEAYKQQVIRDATASGKTLTQEERDKLLASLEANLRAISSVVADISFATRLQIEWPRALRAFRKNMIFGTGPFSITEATDNDYLRSLGEFGLFGFLSFAYVLFTIFWLIVRNIKNTAQDHRPIFIGFIFGFFGLMINASYIDVFEASKVAYTFWLVSGSMIGFISLSKK</sequence>
<gene>
    <name evidence="7" type="ORF">A3H78_01895</name>
</gene>
<protein>
    <recommendedName>
        <fullName evidence="6">O-antigen ligase-related domain-containing protein</fullName>
    </recommendedName>
</protein>
<evidence type="ECO:0000313" key="8">
    <source>
        <dbReference type="Proteomes" id="UP000177418"/>
    </source>
</evidence>